<dbReference type="EC" id="2.7.4.28" evidence="5"/>
<dbReference type="InterPro" id="IPR026530">
    <property type="entry name" value="PSRP"/>
</dbReference>
<evidence type="ECO:0000256" key="1">
    <source>
        <dbReference type="ARBA" id="ARBA00022527"/>
    </source>
</evidence>
<dbReference type="PANTHER" id="PTHR31756:SF3">
    <property type="entry name" value="PYRUVATE, PHOSPHATE DIKINASE REGULATORY PROTEIN 1, CHLOROPLASTIC"/>
    <property type="match status" value="1"/>
</dbReference>
<reference evidence="6" key="1">
    <citation type="submission" date="2015-03" db="EMBL/GenBank/DDBJ databases">
        <title>Draft genome sequence of Mizugakiibacter sediminis skMP5.</title>
        <authorList>
            <person name="Watanabe T."/>
            <person name="Kojima H."/>
            <person name="Fukui M."/>
        </authorList>
    </citation>
    <scope>NUCLEOTIDE SEQUENCE</scope>
    <source>
        <strain evidence="6">SkMP5</strain>
    </source>
</reference>
<dbReference type="OrthoDB" id="9782201at2"/>
<evidence type="ECO:0000313" key="6">
    <source>
        <dbReference type="EMBL" id="GAN44218.1"/>
    </source>
</evidence>
<dbReference type="PANTHER" id="PTHR31756">
    <property type="entry name" value="PYRUVATE, PHOSPHATE DIKINASE REGULATORY PROTEIN 1, CHLOROPLASTIC"/>
    <property type="match status" value="1"/>
</dbReference>
<evidence type="ECO:0000256" key="2">
    <source>
        <dbReference type="ARBA" id="ARBA00022679"/>
    </source>
</evidence>
<dbReference type="HOGENOM" id="CLU_046206_1_0_6"/>
<sequence>MRRTVFYVSDSTGITAETIGHSILAQFEGLAFETHRIPFVDTPEKAQAAALRIKTALAQNGERPIVINTVMDSALNEILAGSGALMLEVFAPFIGPLEEELGRKRSGAVNRAHGLVDFAKYESRINATNYALAHDDGVNVNYADADVVLVGVSRSGKTPTCLYMALHYGVKAANYPLTEEDLQRQELPALLRPFRERLFGLTIDAQRLMQIRNERRPNTRYATLEQCRWELEQAEKLMRRENIQSLNTTHTSIEEIASKILVQLGIEKHMF</sequence>
<gene>
    <name evidence="6" type="ORF">MBSD_0742</name>
    <name evidence="7" type="ORF">MBSD_n2605</name>
</gene>
<name>A0A0K8QQU1_9GAMM</name>
<reference evidence="7" key="2">
    <citation type="submission" date="2015-08" db="EMBL/GenBank/DDBJ databases">
        <title>Complete DNA Sequence of Pseudomonas syringae pv. actinidiae, the Causal Agent of Kiwifruit Canker Disease.</title>
        <authorList>
            <person name="Rikkerink E.H.A."/>
            <person name="Fineran P.C."/>
        </authorList>
    </citation>
    <scope>NUCLEOTIDE SEQUENCE</scope>
    <source>
        <strain evidence="7">SkMP5</strain>
    </source>
</reference>
<dbReference type="HAMAP" id="MF_01062">
    <property type="entry name" value="PSRP"/>
    <property type="match status" value="1"/>
</dbReference>
<evidence type="ECO:0000256" key="3">
    <source>
        <dbReference type="ARBA" id="ARBA00022741"/>
    </source>
</evidence>
<keyword evidence="1 5" id="KW-0723">Serine/threonine-protein kinase</keyword>
<dbReference type="RefSeq" id="WP_062537836.1">
    <property type="nucleotide sequence ID" value="NZ_DF970255.1"/>
</dbReference>
<dbReference type="STRING" id="1475481.GCA_000953855_02656"/>
<dbReference type="GO" id="GO:0004674">
    <property type="term" value="F:protein serine/threonine kinase activity"/>
    <property type="evidence" value="ECO:0007669"/>
    <property type="project" value="UniProtKB-UniRule"/>
</dbReference>
<dbReference type="GO" id="GO:0005524">
    <property type="term" value="F:ATP binding"/>
    <property type="evidence" value="ECO:0007669"/>
    <property type="project" value="InterPro"/>
</dbReference>
<evidence type="ECO:0000256" key="4">
    <source>
        <dbReference type="ARBA" id="ARBA00022777"/>
    </source>
</evidence>
<dbReference type="EMBL" id="DF970255">
    <property type="protein sequence ID" value="GAP67284.1"/>
    <property type="molecule type" value="Genomic_DNA"/>
</dbReference>
<accession>A0A0K8QQU1</accession>
<keyword evidence="2 5" id="KW-0808">Transferase</keyword>
<comment type="catalytic activity">
    <reaction evidence="5">
        <text>[pyruvate, water dikinase] + ADP = [pyruvate, water dikinase]-phosphate + AMP + H(+)</text>
        <dbReference type="Rhea" id="RHEA:46020"/>
        <dbReference type="Rhea" id="RHEA-COMP:11425"/>
        <dbReference type="Rhea" id="RHEA-COMP:11426"/>
        <dbReference type="ChEBI" id="CHEBI:15378"/>
        <dbReference type="ChEBI" id="CHEBI:43176"/>
        <dbReference type="ChEBI" id="CHEBI:68546"/>
        <dbReference type="ChEBI" id="CHEBI:456215"/>
        <dbReference type="ChEBI" id="CHEBI:456216"/>
        <dbReference type="EC" id="2.7.11.33"/>
    </reaction>
</comment>
<organism evidence="7">
    <name type="scientific">Mizugakiibacter sediminis</name>
    <dbReference type="NCBI Taxonomy" id="1475481"/>
    <lineage>
        <taxon>Bacteria</taxon>
        <taxon>Pseudomonadati</taxon>
        <taxon>Pseudomonadota</taxon>
        <taxon>Gammaproteobacteria</taxon>
        <taxon>Lysobacterales</taxon>
        <taxon>Rhodanobacteraceae</taxon>
        <taxon>Mizugakiibacter</taxon>
    </lineage>
</organism>
<dbReference type="Pfam" id="PF03618">
    <property type="entry name" value="Kinase-PPPase"/>
    <property type="match status" value="1"/>
</dbReference>
<dbReference type="NCBIfam" id="NF003742">
    <property type="entry name" value="PRK05339.1"/>
    <property type="match status" value="1"/>
</dbReference>
<dbReference type="EMBL" id="DF952378">
    <property type="protein sequence ID" value="GAN44218.1"/>
    <property type="molecule type" value="Genomic_DNA"/>
</dbReference>
<comment type="catalytic activity">
    <reaction evidence="5">
        <text>[pyruvate, water dikinase]-phosphate + phosphate + H(+) = [pyruvate, water dikinase] + diphosphate</text>
        <dbReference type="Rhea" id="RHEA:48580"/>
        <dbReference type="Rhea" id="RHEA-COMP:11425"/>
        <dbReference type="Rhea" id="RHEA-COMP:11426"/>
        <dbReference type="ChEBI" id="CHEBI:15378"/>
        <dbReference type="ChEBI" id="CHEBI:33019"/>
        <dbReference type="ChEBI" id="CHEBI:43176"/>
        <dbReference type="ChEBI" id="CHEBI:43474"/>
        <dbReference type="ChEBI" id="CHEBI:68546"/>
        <dbReference type="EC" id="2.7.4.28"/>
    </reaction>
</comment>
<keyword evidence="3 5" id="KW-0547">Nucleotide-binding</keyword>
<evidence type="ECO:0000313" key="7">
    <source>
        <dbReference type="EMBL" id="GAP67284.1"/>
    </source>
</evidence>
<dbReference type="EC" id="2.7.11.33" evidence="5"/>
<comment type="similarity">
    <text evidence="5">Belongs to the pyruvate, phosphate/water dikinase regulatory protein family. PSRP subfamily.</text>
</comment>
<evidence type="ECO:0000313" key="8">
    <source>
        <dbReference type="Proteomes" id="UP000253740"/>
    </source>
</evidence>
<dbReference type="GO" id="GO:0043531">
    <property type="term" value="F:ADP binding"/>
    <property type="evidence" value="ECO:0007669"/>
    <property type="project" value="UniProtKB-UniRule"/>
</dbReference>
<dbReference type="Proteomes" id="UP000253740">
    <property type="component" value="Unassembled WGS sequence"/>
</dbReference>
<comment type="function">
    <text evidence="5">Bifunctional serine/threonine kinase and phosphorylase involved in the regulation of the phosphoenolpyruvate synthase (PEPS) by catalyzing its phosphorylation/dephosphorylation.</text>
</comment>
<keyword evidence="8" id="KW-1185">Reference proteome</keyword>
<protein>
    <recommendedName>
        <fullName evidence="5">Putative phosphoenolpyruvate synthase regulatory protein</fullName>
        <shortName evidence="5">PEP synthase regulatory protein</shortName>
        <shortName evidence="5">PSRP</shortName>
        <ecNumber evidence="5">2.7.11.33</ecNumber>
        <ecNumber evidence="5">2.7.4.28</ecNumber>
    </recommendedName>
    <alternativeName>
        <fullName evidence="5">Pyruvate, water dikinase regulatory protein</fullName>
    </alternativeName>
</protein>
<dbReference type="AlphaFoldDB" id="A0A0K8QQU1"/>
<feature type="binding site" evidence="5">
    <location>
        <begin position="151"/>
        <end position="158"/>
    </location>
    <ligand>
        <name>ADP</name>
        <dbReference type="ChEBI" id="CHEBI:456216"/>
    </ligand>
</feature>
<evidence type="ECO:0000256" key="5">
    <source>
        <dbReference type="HAMAP-Rule" id="MF_01062"/>
    </source>
</evidence>
<dbReference type="GO" id="GO:0016776">
    <property type="term" value="F:phosphotransferase activity, phosphate group as acceptor"/>
    <property type="evidence" value="ECO:0007669"/>
    <property type="project" value="UniProtKB-UniRule"/>
</dbReference>
<keyword evidence="4 5" id="KW-0418">Kinase</keyword>
<dbReference type="InterPro" id="IPR005177">
    <property type="entry name" value="Kinase-pyrophosphorylase"/>
</dbReference>
<proteinExistence type="inferred from homology"/>